<organism evidence="1">
    <name type="scientific">marine sediment metagenome</name>
    <dbReference type="NCBI Taxonomy" id="412755"/>
    <lineage>
        <taxon>unclassified sequences</taxon>
        <taxon>metagenomes</taxon>
        <taxon>ecological metagenomes</taxon>
    </lineage>
</organism>
<evidence type="ECO:0000313" key="1">
    <source>
        <dbReference type="EMBL" id="KKL89003.1"/>
    </source>
</evidence>
<dbReference type="EMBL" id="LAZR01020403">
    <property type="protein sequence ID" value="KKL89003.1"/>
    <property type="molecule type" value="Genomic_DNA"/>
</dbReference>
<comment type="caution">
    <text evidence="1">The sequence shown here is derived from an EMBL/GenBank/DDBJ whole genome shotgun (WGS) entry which is preliminary data.</text>
</comment>
<gene>
    <name evidence="1" type="ORF">LCGC14_1919070</name>
</gene>
<dbReference type="AlphaFoldDB" id="A0A0F9FS54"/>
<name>A0A0F9FS54_9ZZZZ</name>
<accession>A0A0F9FS54</accession>
<sequence length="76" mass="8617">MVYWPKVSSCWSSIQLANLSFLTDFAIDRHCLTGNENSKSHQLWNSQVEEGSHISHYFPTAALRFPTVAFSADIAR</sequence>
<protein>
    <submittedName>
        <fullName evidence="1">Uncharacterized protein</fullName>
    </submittedName>
</protein>
<reference evidence="1" key="1">
    <citation type="journal article" date="2015" name="Nature">
        <title>Complex archaea that bridge the gap between prokaryotes and eukaryotes.</title>
        <authorList>
            <person name="Spang A."/>
            <person name="Saw J.H."/>
            <person name="Jorgensen S.L."/>
            <person name="Zaremba-Niedzwiedzka K."/>
            <person name="Martijn J."/>
            <person name="Lind A.E."/>
            <person name="van Eijk R."/>
            <person name="Schleper C."/>
            <person name="Guy L."/>
            <person name="Ettema T.J."/>
        </authorList>
    </citation>
    <scope>NUCLEOTIDE SEQUENCE</scope>
</reference>
<proteinExistence type="predicted"/>